<dbReference type="InterPro" id="IPR037185">
    <property type="entry name" value="EmrE-like"/>
</dbReference>
<organism evidence="3 4">
    <name type="scientific">Glutinoglossum americanum</name>
    <dbReference type="NCBI Taxonomy" id="1670608"/>
    <lineage>
        <taxon>Eukaryota</taxon>
        <taxon>Fungi</taxon>
        <taxon>Dikarya</taxon>
        <taxon>Ascomycota</taxon>
        <taxon>Pezizomycotina</taxon>
        <taxon>Geoglossomycetes</taxon>
        <taxon>Geoglossales</taxon>
        <taxon>Geoglossaceae</taxon>
        <taxon>Glutinoglossum</taxon>
    </lineage>
</organism>
<dbReference type="OrthoDB" id="5854584at2759"/>
<protein>
    <recommendedName>
        <fullName evidence="5">Transmembrane protein</fullName>
    </recommendedName>
</protein>
<dbReference type="EMBL" id="JAGHQL010000063">
    <property type="protein sequence ID" value="KAH0542010.1"/>
    <property type="molecule type" value="Genomic_DNA"/>
</dbReference>
<keyword evidence="4" id="KW-1185">Reference proteome</keyword>
<dbReference type="SUPFAM" id="SSF103481">
    <property type="entry name" value="Multidrug resistance efflux transporter EmrE"/>
    <property type="match status" value="1"/>
</dbReference>
<dbReference type="InterPro" id="IPR039632">
    <property type="entry name" value="TMEM42"/>
</dbReference>
<evidence type="ECO:0000256" key="2">
    <source>
        <dbReference type="SAM" id="Phobius"/>
    </source>
</evidence>
<gene>
    <name evidence="3" type="ORF">FGG08_003559</name>
</gene>
<feature type="compositionally biased region" description="Basic and acidic residues" evidence="1">
    <location>
        <begin position="82"/>
        <end position="93"/>
    </location>
</feature>
<dbReference type="PANTHER" id="PTHR31965">
    <property type="entry name" value="TRANSMEMBRANE PROTEIN 42"/>
    <property type="match status" value="1"/>
</dbReference>
<dbReference type="PANTHER" id="PTHR31965:SF1">
    <property type="entry name" value="TRANSMEMBRANE PROTEIN 42"/>
    <property type="match status" value="1"/>
</dbReference>
<keyword evidence="2" id="KW-0472">Membrane</keyword>
<feature type="compositionally biased region" description="Acidic residues" evidence="1">
    <location>
        <begin position="94"/>
        <end position="110"/>
    </location>
</feature>
<feature type="region of interest" description="Disordered" evidence="1">
    <location>
        <begin position="52"/>
        <end position="118"/>
    </location>
</feature>
<sequence length="118" mass="13095">MAYPSTTRVSIVNTSANFLFSALLGLVIFSEALPPLWWLGAALLVVGNFFVGKRDGDGEKVKEENEEEEEGEEEDDDDGEVREDVPLLVRRDADGEEEEEGKEDDDEEGVDNIPPPVR</sequence>
<dbReference type="Proteomes" id="UP000698800">
    <property type="component" value="Unassembled WGS sequence"/>
</dbReference>
<evidence type="ECO:0008006" key="5">
    <source>
        <dbReference type="Google" id="ProtNLM"/>
    </source>
</evidence>
<accession>A0A9P8I2A6</accession>
<feature type="compositionally biased region" description="Basic and acidic residues" evidence="1">
    <location>
        <begin position="52"/>
        <end position="63"/>
    </location>
</feature>
<feature type="transmembrane region" description="Helical" evidence="2">
    <location>
        <begin position="12"/>
        <end position="29"/>
    </location>
</feature>
<feature type="compositionally biased region" description="Acidic residues" evidence="1">
    <location>
        <begin position="64"/>
        <end position="81"/>
    </location>
</feature>
<evidence type="ECO:0000256" key="1">
    <source>
        <dbReference type="SAM" id="MobiDB-lite"/>
    </source>
</evidence>
<evidence type="ECO:0000313" key="3">
    <source>
        <dbReference type="EMBL" id="KAH0542010.1"/>
    </source>
</evidence>
<feature type="transmembrane region" description="Helical" evidence="2">
    <location>
        <begin position="35"/>
        <end position="52"/>
    </location>
</feature>
<keyword evidence="2" id="KW-1133">Transmembrane helix</keyword>
<proteinExistence type="predicted"/>
<reference evidence="3" key="1">
    <citation type="submission" date="2021-03" db="EMBL/GenBank/DDBJ databases">
        <title>Comparative genomics and phylogenomic investigation of the class Geoglossomycetes provide insights into ecological specialization and systematics.</title>
        <authorList>
            <person name="Melie T."/>
            <person name="Pirro S."/>
            <person name="Miller A.N."/>
            <person name="Quandt A."/>
        </authorList>
    </citation>
    <scope>NUCLEOTIDE SEQUENCE</scope>
    <source>
        <strain evidence="3">GBOQ0MN5Z8</strain>
    </source>
</reference>
<comment type="caution">
    <text evidence="3">The sequence shown here is derived from an EMBL/GenBank/DDBJ whole genome shotgun (WGS) entry which is preliminary data.</text>
</comment>
<dbReference type="AlphaFoldDB" id="A0A9P8I2A6"/>
<name>A0A9P8I2A6_9PEZI</name>
<evidence type="ECO:0000313" key="4">
    <source>
        <dbReference type="Proteomes" id="UP000698800"/>
    </source>
</evidence>
<keyword evidence="2" id="KW-0812">Transmembrane</keyword>